<accession>A0A0C1EBH7</accession>
<proteinExistence type="predicted"/>
<evidence type="ECO:0000313" key="2">
    <source>
        <dbReference type="EMBL" id="KIA78467.1"/>
    </source>
</evidence>
<dbReference type="PATRIC" id="fig|83552.4.peg.305"/>
<evidence type="ECO:0000313" key="3">
    <source>
        <dbReference type="Proteomes" id="UP000031307"/>
    </source>
</evidence>
<keyword evidence="1" id="KW-1133">Transmembrane helix</keyword>
<evidence type="ECO:0000256" key="1">
    <source>
        <dbReference type="SAM" id="Phobius"/>
    </source>
</evidence>
<organism evidence="2 3">
    <name type="scientific">Parachlamydia acanthamoebae</name>
    <dbReference type="NCBI Taxonomy" id="83552"/>
    <lineage>
        <taxon>Bacteria</taxon>
        <taxon>Pseudomonadati</taxon>
        <taxon>Chlamydiota</taxon>
        <taxon>Chlamydiia</taxon>
        <taxon>Parachlamydiales</taxon>
        <taxon>Parachlamydiaceae</taxon>
        <taxon>Parachlamydia</taxon>
    </lineage>
</organism>
<dbReference type="AlphaFoldDB" id="A0A0C1EBH7"/>
<comment type="caution">
    <text evidence="2">The sequence shown here is derived from an EMBL/GenBank/DDBJ whole genome shotgun (WGS) entry which is preliminary data.</text>
</comment>
<dbReference type="EMBL" id="JSAM01000019">
    <property type="protein sequence ID" value="KIA78467.1"/>
    <property type="molecule type" value="Genomic_DNA"/>
</dbReference>
<sequence length="87" mass="10344">MHKNVLSLLKRNMRSFIHIGMIRSWWVILFVLFCLMCYEQGIKQRETDFLKLTEQLLTLQHQKKKRLHSNKSCLTKSIAKVTLLGLN</sequence>
<protein>
    <submittedName>
        <fullName evidence="2">Uncharacterized protein</fullName>
    </submittedName>
</protein>
<dbReference type="Proteomes" id="UP000031307">
    <property type="component" value="Unassembled WGS sequence"/>
</dbReference>
<reference evidence="2 3" key="1">
    <citation type="journal article" date="2014" name="Mol. Biol. Evol.">
        <title>Massive expansion of Ubiquitination-related gene families within the Chlamydiae.</title>
        <authorList>
            <person name="Domman D."/>
            <person name="Collingro A."/>
            <person name="Lagkouvardos I."/>
            <person name="Gehre L."/>
            <person name="Weinmaier T."/>
            <person name="Rattei T."/>
            <person name="Subtil A."/>
            <person name="Horn M."/>
        </authorList>
    </citation>
    <scope>NUCLEOTIDE SEQUENCE [LARGE SCALE GENOMIC DNA]</scope>
    <source>
        <strain evidence="2 3">OEW1</strain>
    </source>
</reference>
<feature type="transmembrane region" description="Helical" evidence="1">
    <location>
        <begin position="16"/>
        <end position="38"/>
    </location>
</feature>
<gene>
    <name evidence="2" type="ORF">DB43_DY00180</name>
</gene>
<name>A0A0C1EBH7_9BACT</name>
<keyword evidence="1" id="KW-0812">Transmembrane</keyword>
<keyword evidence="1" id="KW-0472">Membrane</keyword>